<dbReference type="AlphaFoldDB" id="A0AAN6E251"/>
<keyword evidence="3" id="KW-1185">Reference proteome</keyword>
<dbReference type="Proteomes" id="UP001203852">
    <property type="component" value="Unassembled WGS sequence"/>
</dbReference>
<protein>
    <recommendedName>
        <fullName evidence="4">SnoaL-like domain-containing protein</fullName>
    </recommendedName>
</protein>
<reference evidence="2" key="1">
    <citation type="journal article" date="2022" name="bioRxiv">
        <title>Deciphering the potential niche of two novel black yeast fungi from a biological soil crust based on their genomes, phenotypes, and melanin regulation.</title>
        <authorList>
            <consortium name="DOE Joint Genome Institute"/>
            <person name="Carr E.C."/>
            <person name="Barton Q."/>
            <person name="Grambo S."/>
            <person name="Sullivan M."/>
            <person name="Renfro C.M."/>
            <person name="Kuo A."/>
            <person name="Pangilinan J."/>
            <person name="Lipzen A."/>
            <person name="Keymanesh K."/>
            <person name="Savage E."/>
            <person name="Barry K."/>
            <person name="Grigoriev I.V."/>
            <person name="Riekhof W.R."/>
            <person name="Harris S.S."/>
        </authorList>
    </citation>
    <scope>NUCLEOTIDE SEQUENCE</scope>
    <source>
        <strain evidence="2">JF 03-4F</strain>
    </source>
</reference>
<feature type="compositionally biased region" description="Polar residues" evidence="1">
    <location>
        <begin position="155"/>
        <end position="170"/>
    </location>
</feature>
<proteinExistence type="predicted"/>
<evidence type="ECO:0000313" key="2">
    <source>
        <dbReference type="EMBL" id="KAI1615528.1"/>
    </source>
</evidence>
<organism evidence="2 3">
    <name type="scientific">Exophiala viscosa</name>
    <dbReference type="NCBI Taxonomy" id="2486360"/>
    <lineage>
        <taxon>Eukaryota</taxon>
        <taxon>Fungi</taxon>
        <taxon>Dikarya</taxon>
        <taxon>Ascomycota</taxon>
        <taxon>Pezizomycotina</taxon>
        <taxon>Eurotiomycetes</taxon>
        <taxon>Chaetothyriomycetidae</taxon>
        <taxon>Chaetothyriales</taxon>
        <taxon>Herpotrichiellaceae</taxon>
        <taxon>Exophiala</taxon>
    </lineage>
</organism>
<evidence type="ECO:0000256" key="1">
    <source>
        <dbReference type="SAM" id="MobiDB-lite"/>
    </source>
</evidence>
<comment type="caution">
    <text evidence="2">The sequence shown here is derived from an EMBL/GenBank/DDBJ whole genome shotgun (WGS) entry which is preliminary data.</text>
</comment>
<sequence>MADQSSILRQTALKFISAFETLSTETFASLQAESYIHTFAPKSFNPPTPLDGPRFIQHVSHLKDLLRGFPVRPKEVFVNEGLKQVTIYADSETWFHEDVKDDSVPAGDWLYHGEYIFILDMDESQTKIKRVFEFLDSKGTDRLRVLLGKARENKTASQTGGPANSGKTES</sequence>
<name>A0AAN6E251_9EURO</name>
<evidence type="ECO:0000313" key="3">
    <source>
        <dbReference type="Proteomes" id="UP001203852"/>
    </source>
</evidence>
<evidence type="ECO:0008006" key="4">
    <source>
        <dbReference type="Google" id="ProtNLM"/>
    </source>
</evidence>
<dbReference type="EMBL" id="MU404352">
    <property type="protein sequence ID" value="KAI1615528.1"/>
    <property type="molecule type" value="Genomic_DNA"/>
</dbReference>
<accession>A0AAN6E251</accession>
<feature type="region of interest" description="Disordered" evidence="1">
    <location>
        <begin position="148"/>
        <end position="170"/>
    </location>
</feature>
<gene>
    <name evidence="2" type="ORF">EDD36DRAFT_433039</name>
</gene>